<dbReference type="AlphaFoldDB" id="A0A9P6JK49"/>
<dbReference type="OrthoDB" id="3199367at2759"/>
<dbReference type="EMBL" id="MU157908">
    <property type="protein sequence ID" value="KAF9523907.1"/>
    <property type="molecule type" value="Genomic_DNA"/>
</dbReference>
<proteinExistence type="predicted"/>
<name>A0A9P6JK49_9AGAR</name>
<sequence length="112" mass="12544">MNQIFNDKVDVIRPPITYPKAAVQWARGTKQVVRWDTKDIPPQRNSTTGLILLGRVMNDSENLDIDHPLASRFSISSGQQTVMVPDNITCGDNYIVVLFGDSGNRSPEFQIL</sequence>
<reference evidence="1" key="1">
    <citation type="submission" date="2020-11" db="EMBL/GenBank/DDBJ databases">
        <authorList>
            <consortium name="DOE Joint Genome Institute"/>
            <person name="Ahrendt S."/>
            <person name="Riley R."/>
            <person name="Andreopoulos W."/>
            <person name="Labutti K."/>
            <person name="Pangilinan J."/>
            <person name="Ruiz-Duenas F.J."/>
            <person name="Barrasa J.M."/>
            <person name="Sanchez-Garcia M."/>
            <person name="Camarero S."/>
            <person name="Miyauchi S."/>
            <person name="Serrano A."/>
            <person name="Linde D."/>
            <person name="Babiker R."/>
            <person name="Drula E."/>
            <person name="Ayuso-Fernandez I."/>
            <person name="Pacheco R."/>
            <person name="Padilla G."/>
            <person name="Ferreira P."/>
            <person name="Barriuso J."/>
            <person name="Kellner H."/>
            <person name="Castanera R."/>
            <person name="Alfaro M."/>
            <person name="Ramirez L."/>
            <person name="Pisabarro A.G."/>
            <person name="Kuo A."/>
            <person name="Tritt A."/>
            <person name="Lipzen A."/>
            <person name="He G."/>
            <person name="Yan M."/>
            <person name="Ng V."/>
            <person name="Cullen D."/>
            <person name="Martin F."/>
            <person name="Rosso M.-N."/>
            <person name="Henrissat B."/>
            <person name="Hibbett D."/>
            <person name="Martinez A.T."/>
            <person name="Grigoriev I.V."/>
        </authorList>
    </citation>
    <scope>NUCLEOTIDE SEQUENCE</scope>
    <source>
        <strain evidence="1">CBS 506.95</strain>
    </source>
</reference>
<dbReference type="Proteomes" id="UP000807306">
    <property type="component" value="Unassembled WGS sequence"/>
</dbReference>
<gene>
    <name evidence="1" type="ORF">CPB83DRAFT_820882</name>
</gene>
<organism evidence="1 2">
    <name type="scientific">Crepidotus variabilis</name>
    <dbReference type="NCBI Taxonomy" id="179855"/>
    <lineage>
        <taxon>Eukaryota</taxon>
        <taxon>Fungi</taxon>
        <taxon>Dikarya</taxon>
        <taxon>Basidiomycota</taxon>
        <taxon>Agaricomycotina</taxon>
        <taxon>Agaricomycetes</taxon>
        <taxon>Agaricomycetidae</taxon>
        <taxon>Agaricales</taxon>
        <taxon>Agaricineae</taxon>
        <taxon>Crepidotaceae</taxon>
        <taxon>Crepidotus</taxon>
    </lineage>
</organism>
<accession>A0A9P6JK49</accession>
<protein>
    <submittedName>
        <fullName evidence="1">Uncharacterized protein</fullName>
    </submittedName>
</protein>
<keyword evidence="2" id="KW-1185">Reference proteome</keyword>
<evidence type="ECO:0000313" key="2">
    <source>
        <dbReference type="Proteomes" id="UP000807306"/>
    </source>
</evidence>
<evidence type="ECO:0000313" key="1">
    <source>
        <dbReference type="EMBL" id="KAF9523907.1"/>
    </source>
</evidence>
<comment type="caution">
    <text evidence="1">The sequence shown here is derived from an EMBL/GenBank/DDBJ whole genome shotgun (WGS) entry which is preliminary data.</text>
</comment>